<dbReference type="InterPro" id="IPR037523">
    <property type="entry name" value="VOC_core"/>
</dbReference>
<sequence length="121" mass="13341">MIMPNLFILYVASPPASSAFYEKLFERAPEVVLPTWAAFAFDNGLHLGLWSTHARDFASGGPGPATELSIMVKDRQEVEALYARWAGLGVEIEQPPHNAVFGRTFVACDPDGHRLRVCIPD</sequence>
<dbReference type="SUPFAM" id="SSF54593">
    <property type="entry name" value="Glyoxalase/Bleomycin resistance protein/Dihydroxybiphenyl dioxygenase"/>
    <property type="match status" value="1"/>
</dbReference>
<dbReference type="PIRSF" id="PIRSF039020">
    <property type="entry name" value="EhpR"/>
    <property type="match status" value="1"/>
</dbReference>
<gene>
    <name evidence="3" type="ORF">CYR34_09575</name>
</gene>
<keyword evidence="4" id="KW-1185">Reference proteome</keyword>
<organism evidence="3 4">
    <name type="scientific">Chimaeribacter arupi</name>
    <dbReference type="NCBI Taxonomy" id="2060066"/>
    <lineage>
        <taxon>Bacteria</taxon>
        <taxon>Pseudomonadati</taxon>
        <taxon>Pseudomonadota</taxon>
        <taxon>Gammaproteobacteria</taxon>
        <taxon>Enterobacterales</taxon>
        <taxon>Yersiniaceae</taxon>
        <taxon>Chimaeribacter</taxon>
    </lineage>
</organism>
<dbReference type="Gene3D" id="3.30.720.120">
    <property type="match status" value="1"/>
</dbReference>
<protein>
    <recommendedName>
        <fullName evidence="1">Phenazine antibiotic resistance protein</fullName>
    </recommendedName>
</protein>
<dbReference type="InterPro" id="IPR026275">
    <property type="entry name" value="Glyoxalase/dOase/EhpR"/>
</dbReference>
<accession>A0A2N5EN87</accession>
<reference evidence="3 4" key="1">
    <citation type="submission" date="2017-12" db="EMBL/GenBank/DDBJ databases">
        <title>Characterization of six clinical isolates of Enterochimera gen. nov., a novel genus of the Yersiniaciae family and the three species Enterochimera arupensis sp. nov., Enterochimera coloradensis sp. nov, and Enterochimera californica sp. nov.</title>
        <authorList>
            <person name="Rossi A."/>
            <person name="Fisher M."/>
        </authorList>
    </citation>
    <scope>NUCLEOTIDE SEQUENCE [LARGE SCALE GENOMIC DNA]</scope>
    <source>
        <strain evidence="3 4">2016Iso1</strain>
    </source>
</reference>
<keyword evidence="1" id="KW-0046">Antibiotic resistance</keyword>
<dbReference type="RefSeq" id="WP_101834639.1">
    <property type="nucleotide sequence ID" value="NZ_PJZK01000008.1"/>
</dbReference>
<comment type="caution">
    <text evidence="3">The sequence shown here is derived from an EMBL/GenBank/DDBJ whole genome shotgun (WGS) entry which is preliminary data.</text>
</comment>
<comment type="subunit">
    <text evidence="1">Homodimer.</text>
</comment>
<name>A0A2N5EN87_9GAMM</name>
<evidence type="ECO:0000256" key="1">
    <source>
        <dbReference type="PIRNR" id="PIRNR039020"/>
    </source>
</evidence>
<dbReference type="PROSITE" id="PS51819">
    <property type="entry name" value="VOC"/>
    <property type="match status" value="1"/>
</dbReference>
<dbReference type="EMBL" id="PJZK01000008">
    <property type="protein sequence ID" value="PLR50142.1"/>
    <property type="molecule type" value="Genomic_DNA"/>
</dbReference>
<dbReference type="Proteomes" id="UP000234626">
    <property type="component" value="Unassembled WGS sequence"/>
</dbReference>
<feature type="domain" description="VOC" evidence="2">
    <location>
        <begin position="3"/>
        <end position="120"/>
    </location>
</feature>
<dbReference type="Gene3D" id="3.30.720.110">
    <property type="match status" value="1"/>
</dbReference>
<dbReference type="OrthoDB" id="9806945at2"/>
<evidence type="ECO:0000313" key="3">
    <source>
        <dbReference type="EMBL" id="PLR50142.1"/>
    </source>
</evidence>
<comment type="function">
    <text evidence="1">Required for resistance to the phenazine antibiotic.</text>
</comment>
<dbReference type="GO" id="GO:0046677">
    <property type="term" value="P:response to antibiotic"/>
    <property type="evidence" value="ECO:0007669"/>
    <property type="project" value="UniProtKB-UniRule"/>
</dbReference>
<dbReference type="AlphaFoldDB" id="A0A2N5EN87"/>
<evidence type="ECO:0000259" key="2">
    <source>
        <dbReference type="PROSITE" id="PS51819"/>
    </source>
</evidence>
<dbReference type="InterPro" id="IPR029068">
    <property type="entry name" value="Glyas_Bleomycin-R_OHBP_Dase"/>
</dbReference>
<dbReference type="GO" id="GO:0042803">
    <property type="term" value="F:protein homodimerization activity"/>
    <property type="evidence" value="ECO:0007669"/>
    <property type="project" value="UniProtKB-UniRule"/>
</dbReference>
<proteinExistence type="predicted"/>
<dbReference type="Pfam" id="PF00903">
    <property type="entry name" value="Glyoxalase"/>
    <property type="match status" value="1"/>
</dbReference>
<dbReference type="InterPro" id="IPR004360">
    <property type="entry name" value="Glyas_Fos-R_dOase_dom"/>
</dbReference>
<evidence type="ECO:0000313" key="4">
    <source>
        <dbReference type="Proteomes" id="UP000234626"/>
    </source>
</evidence>